<gene>
    <name evidence="2" type="ORF">CITCOLO1_LOCUS7798</name>
</gene>
<protein>
    <submittedName>
        <fullName evidence="2">Uncharacterized protein</fullName>
    </submittedName>
</protein>
<dbReference type="InterPro" id="IPR003676">
    <property type="entry name" value="SAUR_fam"/>
</dbReference>
<dbReference type="EMBL" id="OZ021736">
    <property type="protein sequence ID" value="CAK9315952.1"/>
    <property type="molecule type" value="Genomic_DNA"/>
</dbReference>
<proteinExistence type="inferred from homology"/>
<sequence length="144" mass="16117">MAPEAAPKTKCYSQAWGKTQVPTRVFPYSNSQTKFPSSLLEHICNMGFRLPRIVTAKQSLQRSSSTGNGASPKAVDVPKGYFTVYVGEVQKKRFVIPLSYLNQPSFQDLLSQAEEEFGYNHPMGGITIRCSEDFFLNLTRSLND</sequence>
<dbReference type="Pfam" id="PF02519">
    <property type="entry name" value="Auxin_inducible"/>
    <property type="match status" value="1"/>
</dbReference>
<accession>A0ABP0YB72</accession>
<reference evidence="2 3" key="1">
    <citation type="submission" date="2024-03" db="EMBL/GenBank/DDBJ databases">
        <authorList>
            <person name="Gkanogiannis A."/>
            <person name="Becerra Lopez-Lavalle L."/>
        </authorList>
    </citation>
    <scope>NUCLEOTIDE SEQUENCE [LARGE SCALE GENOMIC DNA]</scope>
</reference>
<keyword evidence="3" id="KW-1185">Reference proteome</keyword>
<dbReference type="Proteomes" id="UP001642487">
    <property type="component" value="Chromosome 2"/>
</dbReference>
<organism evidence="2 3">
    <name type="scientific">Citrullus colocynthis</name>
    <name type="common">colocynth</name>
    <dbReference type="NCBI Taxonomy" id="252529"/>
    <lineage>
        <taxon>Eukaryota</taxon>
        <taxon>Viridiplantae</taxon>
        <taxon>Streptophyta</taxon>
        <taxon>Embryophyta</taxon>
        <taxon>Tracheophyta</taxon>
        <taxon>Spermatophyta</taxon>
        <taxon>Magnoliopsida</taxon>
        <taxon>eudicotyledons</taxon>
        <taxon>Gunneridae</taxon>
        <taxon>Pentapetalae</taxon>
        <taxon>rosids</taxon>
        <taxon>fabids</taxon>
        <taxon>Cucurbitales</taxon>
        <taxon>Cucurbitaceae</taxon>
        <taxon>Benincaseae</taxon>
        <taxon>Citrullus</taxon>
    </lineage>
</organism>
<name>A0ABP0YB72_9ROSI</name>
<evidence type="ECO:0000313" key="2">
    <source>
        <dbReference type="EMBL" id="CAK9315952.1"/>
    </source>
</evidence>
<comment type="similarity">
    <text evidence="1">Belongs to the ARG7 family.</text>
</comment>
<evidence type="ECO:0000313" key="3">
    <source>
        <dbReference type="Proteomes" id="UP001642487"/>
    </source>
</evidence>
<dbReference type="PANTHER" id="PTHR31929">
    <property type="entry name" value="SAUR-LIKE AUXIN-RESPONSIVE PROTEIN FAMILY-RELATED"/>
    <property type="match status" value="1"/>
</dbReference>
<evidence type="ECO:0000256" key="1">
    <source>
        <dbReference type="ARBA" id="ARBA00006974"/>
    </source>
</evidence>